<dbReference type="GO" id="GO:0043024">
    <property type="term" value="F:ribosomal small subunit binding"/>
    <property type="evidence" value="ECO:0007669"/>
    <property type="project" value="TreeGrafter"/>
</dbReference>
<organism evidence="3 4">
    <name type="scientific">Candidatus Limisoma faecipullorum</name>
    <dbReference type="NCBI Taxonomy" id="2840854"/>
    <lineage>
        <taxon>Bacteria</taxon>
        <taxon>Pseudomonadati</taxon>
        <taxon>Bacteroidota</taxon>
        <taxon>Bacteroidia</taxon>
        <taxon>Bacteroidales</taxon>
        <taxon>Candidatus Limisoma</taxon>
    </lineage>
</organism>
<dbReference type="NCBIfam" id="TIGR00082">
    <property type="entry name" value="rbfA"/>
    <property type="match status" value="1"/>
</dbReference>
<reference evidence="3" key="2">
    <citation type="journal article" date="2021" name="PeerJ">
        <title>Extensive microbial diversity within the chicken gut microbiome revealed by metagenomics and culture.</title>
        <authorList>
            <person name="Gilroy R."/>
            <person name="Ravi A."/>
            <person name="Getino M."/>
            <person name="Pursley I."/>
            <person name="Horton D.L."/>
            <person name="Alikhan N.F."/>
            <person name="Baker D."/>
            <person name="Gharbi K."/>
            <person name="Hall N."/>
            <person name="Watson M."/>
            <person name="Adriaenssens E.M."/>
            <person name="Foster-Nyarko E."/>
            <person name="Jarju S."/>
            <person name="Secka A."/>
            <person name="Antonio M."/>
            <person name="Oren A."/>
            <person name="Chaudhuri R.R."/>
            <person name="La Ragione R."/>
            <person name="Hildebrand F."/>
            <person name="Pallen M.J."/>
        </authorList>
    </citation>
    <scope>NUCLEOTIDE SEQUENCE</scope>
    <source>
        <strain evidence="3">6919</strain>
    </source>
</reference>
<dbReference type="PANTHER" id="PTHR33515">
    <property type="entry name" value="RIBOSOME-BINDING FACTOR A, CHLOROPLASTIC-RELATED"/>
    <property type="match status" value="1"/>
</dbReference>
<evidence type="ECO:0000313" key="3">
    <source>
        <dbReference type="EMBL" id="MBO8476600.1"/>
    </source>
</evidence>
<reference evidence="3" key="1">
    <citation type="submission" date="2020-10" db="EMBL/GenBank/DDBJ databases">
        <authorList>
            <person name="Gilroy R."/>
        </authorList>
    </citation>
    <scope>NUCLEOTIDE SEQUENCE</scope>
    <source>
        <strain evidence="3">6919</strain>
    </source>
</reference>
<gene>
    <name evidence="2 3" type="primary">rbfA</name>
    <name evidence="3" type="ORF">IAB88_06370</name>
</gene>
<dbReference type="Pfam" id="PF02033">
    <property type="entry name" value="RBFA"/>
    <property type="match status" value="1"/>
</dbReference>
<comment type="subunit">
    <text evidence="2">Monomer. Binds 30S ribosomal subunits, but not 50S ribosomal subunits or 70S ribosomes.</text>
</comment>
<dbReference type="PANTHER" id="PTHR33515:SF1">
    <property type="entry name" value="RIBOSOME-BINDING FACTOR A, CHLOROPLASTIC-RELATED"/>
    <property type="match status" value="1"/>
</dbReference>
<accession>A0A9D9NKA7</accession>
<proteinExistence type="inferred from homology"/>
<dbReference type="InterPro" id="IPR023799">
    <property type="entry name" value="RbfA_dom_sf"/>
</dbReference>
<keyword evidence="2" id="KW-0963">Cytoplasm</keyword>
<comment type="subcellular location">
    <subcellularLocation>
        <location evidence="2">Cytoplasm</location>
    </subcellularLocation>
</comment>
<comment type="function">
    <text evidence="2">One of several proteins that assist in the late maturation steps of the functional core of the 30S ribosomal subunit. Associates with free 30S ribosomal subunits (but not with 30S subunits that are part of 70S ribosomes or polysomes). Required for efficient processing of 16S rRNA. May interact with the 5'-terminal helix region of 16S rRNA.</text>
</comment>
<name>A0A9D9NKA7_9BACT</name>
<dbReference type="SUPFAM" id="SSF89919">
    <property type="entry name" value="Ribosome-binding factor A, RbfA"/>
    <property type="match status" value="1"/>
</dbReference>
<evidence type="ECO:0000313" key="4">
    <source>
        <dbReference type="Proteomes" id="UP000823598"/>
    </source>
</evidence>
<dbReference type="Gene3D" id="3.30.300.20">
    <property type="match status" value="1"/>
</dbReference>
<evidence type="ECO:0000256" key="2">
    <source>
        <dbReference type="HAMAP-Rule" id="MF_00003"/>
    </source>
</evidence>
<comment type="similarity">
    <text evidence="2">Belongs to the RbfA family.</text>
</comment>
<sequence length="128" mass="14402">MESTRQAKIARLLQKELSELFRRQTAAMGGVLVSVSAVRVSPDLSVARGYLSIFPSERAQEILKNINGNAKTIRYELGKIVRFQLRRIPELSFFIDDSLDYIEHIDNILKQDKALHPDSGAESGEGEE</sequence>
<dbReference type="EMBL" id="JADIMC010000071">
    <property type="protein sequence ID" value="MBO8476600.1"/>
    <property type="molecule type" value="Genomic_DNA"/>
</dbReference>
<keyword evidence="1 2" id="KW-0690">Ribosome biogenesis</keyword>
<dbReference type="Proteomes" id="UP000823598">
    <property type="component" value="Unassembled WGS sequence"/>
</dbReference>
<dbReference type="InterPro" id="IPR000238">
    <property type="entry name" value="RbfA"/>
</dbReference>
<dbReference type="HAMAP" id="MF_00003">
    <property type="entry name" value="RbfA"/>
    <property type="match status" value="1"/>
</dbReference>
<evidence type="ECO:0000256" key="1">
    <source>
        <dbReference type="ARBA" id="ARBA00022517"/>
    </source>
</evidence>
<comment type="caution">
    <text evidence="3">The sequence shown here is derived from an EMBL/GenBank/DDBJ whole genome shotgun (WGS) entry which is preliminary data.</text>
</comment>
<dbReference type="GO" id="GO:0030490">
    <property type="term" value="P:maturation of SSU-rRNA"/>
    <property type="evidence" value="ECO:0007669"/>
    <property type="project" value="UniProtKB-UniRule"/>
</dbReference>
<dbReference type="AlphaFoldDB" id="A0A9D9NKA7"/>
<dbReference type="InterPro" id="IPR015946">
    <property type="entry name" value="KH_dom-like_a/b"/>
</dbReference>
<dbReference type="GO" id="GO:0005829">
    <property type="term" value="C:cytosol"/>
    <property type="evidence" value="ECO:0007669"/>
    <property type="project" value="TreeGrafter"/>
</dbReference>
<protein>
    <recommendedName>
        <fullName evidence="2">Ribosome-binding factor A</fullName>
    </recommendedName>
</protein>